<evidence type="ECO:0008006" key="6">
    <source>
        <dbReference type="Google" id="ProtNLM"/>
    </source>
</evidence>
<dbReference type="AlphaFoldDB" id="A0AAD8GSX1"/>
<evidence type="ECO:0000256" key="3">
    <source>
        <dbReference type="PROSITE-ProRule" id="PRU00708"/>
    </source>
</evidence>
<dbReference type="InterPro" id="IPR011990">
    <property type="entry name" value="TPR-like_helical_dom_sf"/>
</dbReference>
<reference evidence="4" key="1">
    <citation type="submission" date="2023-02" db="EMBL/GenBank/DDBJ databases">
        <title>Genome of toxic invasive species Heracleum sosnowskyi carries increased number of genes despite the absence of recent whole-genome duplications.</title>
        <authorList>
            <person name="Schelkunov M."/>
            <person name="Shtratnikova V."/>
            <person name="Makarenko M."/>
            <person name="Klepikova A."/>
            <person name="Omelchenko D."/>
            <person name="Novikova G."/>
            <person name="Obukhova E."/>
            <person name="Bogdanov V."/>
            <person name="Penin A."/>
            <person name="Logacheva M."/>
        </authorList>
    </citation>
    <scope>NUCLEOTIDE SEQUENCE</scope>
    <source>
        <strain evidence="4">Hsosn_3</strain>
        <tissue evidence="4">Leaf</tissue>
    </source>
</reference>
<proteinExistence type="inferred from homology"/>
<evidence type="ECO:0000256" key="2">
    <source>
        <dbReference type="ARBA" id="ARBA00022737"/>
    </source>
</evidence>
<evidence type="ECO:0000313" key="5">
    <source>
        <dbReference type="Proteomes" id="UP001237642"/>
    </source>
</evidence>
<name>A0AAD8GSX1_9APIA</name>
<dbReference type="PANTHER" id="PTHR47936">
    <property type="entry name" value="PPR_LONG DOMAIN-CONTAINING PROTEIN"/>
    <property type="match status" value="1"/>
</dbReference>
<comment type="similarity">
    <text evidence="1">Belongs to the PPR family. P subfamily.</text>
</comment>
<keyword evidence="2" id="KW-0677">Repeat</keyword>
<dbReference type="PANTHER" id="PTHR47936:SF1">
    <property type="entry name" value="PENTATRICOPEPTIDE REPEAT-CONTAINING PROTEIN GUN1, CHLOROPLASTIC"/>
    <property type="match status" value="1"/>
</dbReference>
<reference evidence="4" key="2">
    <citation type="submission" date="2023-05" db="EMBL/GenBank/DDBJ databases">
        <authorList>
            <person name="Schelkunov M.I."/>
        </authorList>
    </citation>
    <scope>NUCLEOTIDE SEQUENCE</scope>
    <source>
        <strain evidence="4">Hsosn_3</strain>
        <tissue evidence="4">Leaf</tissue>
    </source>
</reference>
<evidence type="ECO:0000313" key="4">
    <source>
        <dbReference type="EMBL" id="KAK1353757.1"/>
    </source>
</evidence>
<keyword evidence="5" id="KW-1185">Reference proteome</keyword>
<sequence>MILHILREVLGSSSVNFSSELFEALVYSYRVCDSSPRVFDLVFKTYAHLKKIRNATDSFCWMKNYGFLPTVELCNALFSSLLKLNRGDIGVKFYKEMQRSRISSNVYTFNMVVAAYCELGKLEKAVAVFKEMESLGFNPIVT</sequence>
<dbReference type="PROSITE" id="PS51375">
    <property type="entry name" value="PPR"/>
    <property type="match status" value="1"/>
</dbReference>
<dbReference type="Gene3D" id="1.25.40.10">
    <property type="entry name" value="Tetratricopeptide repeat domain"/>
    <property type="match status" value="1"/>
</dbReference>
<dbReference type="NCBIfam" id="TIGR00756">
    <property type="entry name" value="PPR"/>
    <property type="match status" value="2"/>
</dbReference>
<evidence type="ECO:0000256" key="1">
    <source>
        <dbReference type="ARBA" id="ARBA00007626"/>
    </source>
</evidence>
<dbReference type="EMBL" id="JAUIZM010000012">
    <property type="protein sequence ID" value="KAK1353757.1"/>
    <property type="molecule type" value="Genomic_DNA"/>
</dbReference>
<accession>A0AAD8GSX1</accession>
<dbReference type="Pfam" id="PF13041">
    <property type="entry name" value="PPR_2"/>
    <property type="match status" value="1"/>
</dbReference>
<feature type="repeat" description="PPR" evidence="3">
    <location>
        <begin position="105"/>
        <end position="139"/>
    </location>
</feature>
<dbReference type="Proteomes" id="UP001237642">
    <property type="component" value="Unassembled WGS sequence"/>
</dbReference>
<dbReference type="InterPro" id="IPR002885">
    <property type="entry name" value="PPR_rpt"/>
</dbReference>
<organism evidence="4 5">
    <name type="scientific">Heracleum sosnowskyi</name>
    <dbReference type="NCBI Taxonomy" id="360622"/>
    <lineage>
        <taxon>Eukaryota</taxon>
        <taxon>Viridiplantae</taxon>
        <taxon>Streptophyta</taxon>
        <taxon>Embryophyta</taxon>
        <taxon>Tracheophyta</taxon>
        <taxon>Spermatophyta</taxon>
        <taxon>Magnoliopsida</taxon>
        <taxon>eudicotyledons</taxon>
        <taxon>Gunneridae</taxon>
        <taxon>Pentapetalae</taxon>
        <taxon>asterids</taxon>
        <taxon>campanulids</taxon>
        <taxon>Apiales</taxon>
        <taxon>Apiaceae</taxon>
        <taxon>Apioideae</taxon>
        <taxon>apioid superclade</taxon>
        <taxon>Tordylieae</taxon>
        <taxon>Tordyliinae</taxon>
        <taxon>Heracleum</taxon>
    </lineage>
</organism>
<gene>
    <name evidence="4" type="ORF">POM88_052122</name>
</gene>
<comment type="caution">
    <text evidence="4">The sequence shown here is derived from an EMBL/GenBank/DDBJ whole genome shotgun (WGS) entry which is preliminary data.</text>
</comment>
<protein>
    <recommendedName>
        <fullName evidence="6">Pentatricopeptide repeat-containing protein</fullName>
    </recommendedName>
</protein>